<protein>
    <submittedName>
        <fullName evidence="1">Zf-CCHC domain-containing protein/DUF4219 domain-containing protein/UBN2 domain-containing protein</fullName>
    </submittedName>
</protein>
<proteinExistence type="predicted"/>
<reference evidence="1" key="1">
    <citation type="journal article" date="2019" name="Sci. Rep.">
        <title>Draft genome of Tanacetum cinerariifolium, the natural source of mosquito coil.</title>
        <authorList>
            <person name="Yamashiro T."/>
            <person name="Shiraishi A."/>
            <person name="Satake H."/>
            <person name="Nakayama K."/>
        </authorList>
    </citation>
    <scope>NUCLEOTIDE SEQUENCE</scope>
</reference>
<sequence>MLKETPYELLKDDQKKQLGKNNKAKMTLYNALPRKEYEQVFMCKTAKERAKVKAIEETKDLATLSLDELIGNLKVYEIILASDGVASKPIKENFIALKGNVTMGKTSSSICQYKSNENEEINLMAKTSENYSKRVLRNITSLTNAKRKPRVVKAQDVNTVAIIAVTRITSLVIVQILKGTTHLSEELGAIAKMGTNLKMTQHV</sequence>
<comment type="caution">
    <text evidence="1">The sequence shown here is derived from an EMBL/GenBank/DDBJ whole genome shotgun (WGS) entry which is preliminary data.</text>
</comment>
<name>A0A6L2L112_TANCI</name>
<gene>
    <name evidence="1" type="ORF">Tci_026350</name>
</gene>
<dbReference type="EMBL" id="BKCJ010003322">
    <property type="protein sequence ID" value="GEU54372.1"/>
    <property type="molecule type" value="Genomic_DNA"/>
</dbReference>
<dbReference type="AlphaFoldDB" id="A0A6L2L112"/>
<accession>A0A6L2L112</accession>
<evidence type="ECO:0000313" key="1">
    <source>
        <dbReference type="EMBL" id="GEU54372.1"/>
    </source>
</evidence>
<organism evidence="1">
    <name type="scientific">Tanacetum cinerariifolium</name>
    <name type="common">Dalmatian daisy</name>
    <name type="synonym">Chrysanthemum cinerariifolium</name>
    <dbReference type="NCBI Taxonomy" id="118510"/>
    <lineage>
        <taxon>Eukaryota</taxon>
        <taxon>Viridiplantae</taxon>
        <taxon>Streptophyta</taxon>
        <taxon>Embryophyta</taxon>
        <taxon>Tracheophyta</taxon>
        <taxon>Spermatophyta</taxon>
        <taxon>Magnoliopsida</taxon>
        <taxon>eudicotyledons</taxon>
        <taxon>Gunneridae</taxon>
        <taxon>Pentapetalae</taxon>
        <taxon>asterids</taxon>
        <taxon>campanulids</taxon>
        <taxon>Asterales</taxon>
        <taxon>Asteraceae</taxon>
        <taxon>Asteroideae</taxon>
        <taxon>Anthemideae</taxon>
        <taxon>Anthemidinae</taxon>
        <taxon>Tanacetum</taxon>
    </lineage>
</organism>